<evidence type="ECO:0008006" key="4">
    <source>
        <dbReference type="Google" id="ProtNLM"/>
    </source>
</evidence>
<organism evidence="2 3">
    <name type="scientific">Actinomadura alba</name>
    <dbReference type="NCBI Taxonomy" id="406431"/>
    <lineage>
        <taxon>Bacteria</taxon>
        <taxon>Bacillati</taxon>
        <taxon>Actinomycetota</taxon>
        <taxon>Actinomycetes</taxon>
        <taxon>Streptosporangiales</taxon>
        <taxon>Thermomonosporaceae</taxon>
        <taxon>Actinomadura</taxon>
    </lineage>
</organism>
<keyword evidence="1" id="KW-1133">Transmembrane helix</keyword>
<reference evidence="2 3" key="1">
    <citation type="submission" date="2020-06" db="EMBL/GenBank/DDBJ databases">
        <title>Actinomadura xiongansis sp. nov., isolated from soil of Baiyangdian.</title>
        <authorList>
            <person name="Zhang X."/>
        </authorList>
    </citation>
    <scope>NUCLEOTIDE SEQUENCE [LARGE SCALE GENOMIC DNA]</scope>
    <source>
        <strain evidence="2 3">HBUM206468</strain>
    </source>
</reference>
<evidence type="ECO:0000313" key="2">
    <source>
        <dbReference type="EMBL" id="MBC6467785.1"/>
    </source>
</evidence>
<name>A0ABR7LTJ2_9ACTN</name>
<sequence length="116" mass="12267">MTTSRPPRDADLTAAFAARQELGPDYDAAFIESVVDRVEQTIDARMGTQVPARPERDHHAAKAERGASIAVLCISLVAAIPLTAIGVANAGLPGLVLSWGGIVMINLAYALRFLRG</sequence>
<evidence type="ECO:0000256" key="1">
    <source>
        <dbReference type="SAM" id="Phobius"/>
    </source>
</evidence>
<accession>A0ABR7LTJ2</accession>
<protein>
    <recommendedName>
        <fullName evidence="4">Integral membrane protein</fullName>
    </recommendedName>
</protein>
<dbReference type="Proteomes" id="UP000805614">
    <property type="component" value="Unassembled WGS sequence"/>
</dbReference>
<feature type="transmembrane region" description="Helical" evidence="1">
    <location>
        <begin position="66"/>
        <end position="88"/>
    </location>
</feature>
<keyword evidence="1" id="KW-0472">Membrane</keyword>
<dbReference type="EMBL" id="JABVEC010000014">
    <property type="protein sequence ID" value="MBC6467785.1"/>
    <property type="molecule type" value="Genomic_DNA"/>
</dbReference>
<keyword evidence="3" id="KW-1185">Reference proteome</keyword>
<dbReference type="RefSeq" id="WP_187244784.1">
    <property type="nucleotide sequence ID" value="NZ_BAAAOK010000010.1"/>
</dbReference>
<feature type="transmembrane region" description="Helical" evidence="1">
    <location>
        <begin position="94"/>
        <end position="114"/>
    </location>
</feature>
<keyword evidence="1" id="KW-0812">Transmembrane</keyword>
<gene>
    <name evidence="2" type="ORF">HKK74_20125</name>
</gene>
<evidence type="ECO:0000313" key="3">
    <source>
        <dbReference type="Proteomes" id="UP000805614"/>
    </source>
</evidence>
<proteinExistence type="predicted"/>
<comment type="caution">
    <text evidence="2">The sequence shown here is derived from an EMBL/GenBank/DDBJ whole genome shotgun (WGS) entry which is preliminary data.</text>
</comment>